<dbReference type="InterPro" id="IPR020561">
    <property type="entry name" value="PRibGlycinamid_synth_ATP-grasp"/>
</dbReference>
<dbReference type="GO" id="GO:0046872">
    <property type="term" value="F:metal ion binding"/>
    <property type="evidence" value="ECO:0007669"/>
    <property type="project" value="InterPro"/>
</dbReference>
<dbReference type="InterPro" id="IPR020559">
    <property type="entry name" value="PRibGlycinamide_synth_CS"/>
</dbReference>
<keyword evidence="6 11" id="KW-0067">ATP-binding</keyword>
<dbReference type="InterPro" id="IPR000115">
    <property type="entry name" value="PRibGlycinamide_synth"/>
</dbReference>
<dbReference type="Proteomes" id="UP000265631">
    <property type="component" value="Unassembled WGS sequence"/>
</dbReference>
<keyword evidence="14" id="KW-1185">Reference proteome</keyword>
<dbReference type="Gene3D" id="3.90.600.10">
    <property type="entry name" value="Phosphoribosylglycinamide synthetase, C-terminal domain"/>
    <property type="match status" value="1"/>
</dbReference>
<dbReference type="STRING" id="2594813.A0A395M6H1"/>
<dbReference type="Pfam" id="PF02843">
    <property type="entry name" value="GARS_C"/>
    <property type="match status" value="1"/>
</dbReference>
<comment type="pathway">
    <text evidence="1">Purine metabolism; IMP biosynthesis via de novo pathway; N(1)-(5-phospho-D-ribosyl)glycinamide from 5-phospho-alpha-D-ribose 1-diphosphate: step 2/2.</text>
</comment>
<evidence type="ECO:0000256" key="9">
    <source>
        <dbReference type="ARBA" id="ARBA00042864"/>
    </source>
</evidence>
<keyword evidence="3 13" id="KW-0436">Ligase</keyword>
<dbReference type="InterPro" id="IPR013815">
    <property type="entry name" value="ATP_grasp_subdomain_1"/>
</dbReference>
<sequence length="402" mass="43346">MSSSQTDKIRVLVIGSGGREHAIAWSLSKSTKVDQVICAPGNGGTAHKSDKITNCDPKIDVADFEGLLEVARLHQVNLVIPCSDMSLILGAVDFFRAHNFRVFGPSKESANIEGSKAWAKSFMDRHKIPTAKYQSFSTASAAICYLQSQPEGKYVVKASGPAAGKGVFLSETKSEAEDAVRSIMVERAFGDAGKEVVIEEYLVGRELSVTFITDGSTWKLFPVGQDAQRIYDGSSGPNTGGHKFVGFICTGVMQTENGPKLLEYNARFGDPEAQAIFPLLDDTSDLANIMMACTKGELKDVHLGFLDKAAISLVLSSSGYPGSYDVGEPIHIGHLPEDTIIFHSGTSWVDNCLVTNGGRVLAIACVAHTTEEAIEKAYSGVLQVSFKGKFYRRDIGQIRSSF</sequence>
<organism evidence="13 14">
    <name type="scientific">Fusarium flagelliforme</name>
    <dbReference type="NCBI Taxonomy" id="2675880"/>
    <lineage>
        <taxon>Eukaryota</taxon>
        <taxon>Fungi</taxon>
        <taxon>Dikarya</taxon>
        <taxon>Ascomycota</taxon>
        <taxon>Pezizomycotina</taxon>
        <taxon>Sordariomycetes</taxon>
        <taxon>Hypocreomycetidae</taxon>
        <taxon>Hypocreales</taxon>
        <taxon>Nectriaceae</taxon>
        <taxon>Fusarium</taxon>
        <taxon>Fusarium incarnatum-equiseti species complex</taxon>
    </lineage>
</organism>
<comment type="similarity">
    <text evidence="7">Belongs to the GARS family.</text>
</comment>
<evidence type="ECO:0000256" key="7">
    <source>
        <dbReference type="ARBA" id="ARBA00038345"/>
    </source>
</evidence>
<dbReference type="SUPFAM" id="SSF52440">
    <property type="entry name" value="PreATP-grasp domain"/>
    <property type="match status" value="1"/>
</dbReference>
<dbReference type="GO" id="GO:0009113">
    <property type="term" value="P:purine nucleobase biosynthetic process"/>
    <property type="evidence" value="ECO:0007669"/>
    <property type="project" value="InterPro"/>
</dbReference>
<dbReference type="EMBL" id="PXXK01000742">
    <property type="protein sequence ID" value="RFN42346.1"/>
    <property type="molecule type" value="Genomic_DNA"/>
</dbReference>
<dbReference type="InterPro" id="IPR016185">
    <property type="entry name" value="PreATP-grasp_dom_sf"/>
</dbReference>
<dbReference type="FunFam" id="3.30.1490.20:FF:000006">
    <property type="entry name" value="phosphoribosylamine--glycine ligase, chloroplastic-like"/>
    <property type="match status" value="1"/>
</dbReference>
<dbReference type="SMART" id="SM01209">
    <property type="entry name" value="GARS_A"/>
    <property type="match status" value="1"/>
</dbReference>
<dbReference type="InterPro" id="IPR020562">
    <property type="entry name" value="PRibGlycinamide_synth_N"/>
</dbReference>
<comment type="catalytic activity">
    <reaction evidence="10">
        <text>2-formamido-N(1)-(5-O-phospho-beta-D-ribosyl)acetamidine + ATP = 5-amino-1-(5-phospho-beta-D-ribosyl)imidazole + ADP + phosphate + H(+)</text>
        <dbReference type="Rhea" id="RHEA:23032"/>
        <dbReference type="ChEBI" id="CHEBI:15378"/>
        <dbReference type="ChEBI" id="CHEBI:30616"/>
        <dbReference type="ChEBI" id="CHEBI:43474"/>
        <dbReference type="ChEBI" id="CHEBI:137981"/>
        <dbReference type="ChEBI" id="CHEBI:147287"/>
        <dbReference type="ChEBI" id="CHEBI:456216"/>
        <dbReference type="EC" id="6.3.3.1"/>
    </reaction>
</comment>
<dbReference type="InterPro" id="IPR011761">
    <property type="entry name" value="ATP-grasp"/>
</dbReference>
<evidence type="ECO:0000313" key="13">
    <source>
        <dbReference type="EMBL" id="RFN42346.1"/>
    </source>
</evidence>
<evidence type="ECO:0000313" key="14">
    <source>
        <dbReference type="Proteomes" id="UP000265631"/>
    </source>
</evidence>
<dbReference type="SUPFAM" id="SSF51246">
    <property type="entry name" value="Rudiment single hybrid motif"/>
    <property type="match status" value="1"/>
</dbReference>
<dbReference type="Pfam" id="PF02844">
    <property type="entry name" value="GARS_N"/>
    <property type="match status" value="1"/>
</dbReference>
<dbReference type="InterPro" id="IPR011054">
    <property type="entry name" value="Rudment_hybrid_motif"/>
</dbReference>
<dbReference type="Gene3D" id="3.30.470.20">
    <property type="entry name" value="ATP-grasp fold, B domain"/>
    <property type="match status" value="2"/>
</dbReference>
<evidence type="ECO:0000256" key="4">
    <source>
        <dbReference type="ARBA" id="ARBA00022741"/>
    </source>
</evidence>
<keyword evidence="4 11" id="KW-0547">Nucleotide-binding</keyword>
<dbReference type="PANTHER" id="PTHR43472">
    <property type="entry name" value="PHOSPHORIBOSYLAMINE--GLYCINE LIGASE"/>
    <property type="match status" value="1"/>
</dbReference>
<dbReference type="GO" id="GO:0005524">
    <property type="term" value="F:ATP binding"/>
    <property type="evidence" value="ECO:0007669"/>
    <property type="project" value="UniProtKB-UniRule"/>
</dbReference>
<dbReference type="InterPro" id="IPR020560">
    <property type="entry name" value="PRibGlycinamide_synth_C-dom"/>
</dbReference>
<gene>
    <name evidence="13" type="ORF">FIE12Z_12830</name>
</gene>
<dbReference type="EC" id="6.3.4.13" evidence="2"/>
<proteinExistence type="inferred from homology"/>
<evidence type="ECO:0000256" key="2">
    <source>
        <dbReference type="ARBA" id="ARBA00013255"/>
    </source>
</evidence>
<dbReference type="GO" id="GO:0004641">
    <property type="term" value="F:phosphoribosylformylglycinamidine cyclo-ligase activity"/>
    <property type="evidence" value="ECO:0007669"/>
    <property type="project" value="UniProtKB-EC"/>
</dbReference>
<dbReference type="AlphaFoldDB" id="A0A395M6H1"/>
<dbReference type="PANTHER" id="PTHR43472:SF1">
    <property type="entry name" value="PHOSPHORIBOSYLAMINE--GLYCINE LIGASE, CHLOROPLASTIC"/>
    <property type="match status" value="1"/>
</dbReference>
<dbReference type="GO" id="GO:0006189">
    <property type="term" value="P:'de novo' IMP biosynthetic process"/>
    <property type="evidence" value="ECO:0007669"/>
    <property type="project" value="UniProtKB-UniPathway"/>
</dbReference>
<evidence type="ECO:0000256" key="10">
    <source>
        <dbReference type="ARBA" id="ARBA00049057"/>
    </source>
</evidence>
<evidence type="ECO:0000256" key="11">
    <source>
        <dbReference type="PROSITE-ProRule" id="PRU00409"/>
    </source>
</evidence>
<evidence type="ECO:0000256" key="5">
    <source>
        <dbReference type="ARBA" id="ARBA00022755"/>
    </source>
</evidence>
<accession>A0A395M6H1</accession>
<evidence type="ECO:0000256" key="8">
    <source>
        <dbReference type="ARBA" id="ARBA00042242"/>
    </source>
</evidence>
<feature type="domain" description="ATP-grasp" evidence="12">
    <location>
        <begin position="120"/>
        <end position="331"/>
    </location>
</feature>
<dbReference type="Gene3D" id="3.40.50.20">
    <property type="match status" value="1"/>
</dbReference>
<dbReference type="Pfam" id="PF01071">
    <property type="entry name" value="GARS_A"/>
    <property type="match status" value="2"/>
</dbReference>
<dbReference type="UniPathway" id="UPA00074">
    <property type="reaction ID" value="UER00125"/>
</dbReference>
<dbReference type="SUPFAM" id="SSF56059">
    <property type="entry name" value="Glutathione synthetase ATP-binding domain-like"/>
    <property type="match status" value="1"/>
</dbReference>
<keyword evidence="5" id="KW-0658">Purine biosynthesis</keyword>
<dbReference type="GO" id="GO:0004637">
    <property type="term" value="F:phosphoribosylamine-glycine ligase activity"/>
    <property type="evidence" value="ECO:0007669"/>
    <property type="project" value="UniProtKB-EC"/>
</dbReference>
<name>A0A395M6H1_9HYPO</name>
<evidence type="ECO:0000259" key="12">
    <source>
        <dbReference type="PROSITE" id="PS50975"/>
    </source>
</evidence>
<dbReference type="Gene3D" id="3.30.1490.20">
    <property type="entry name" value="ATP-grasp fold, A domain"/>
    <property type="match status" value="1"/>
</dbReference>
<evidence type="ECO:0000256" key="1">
    <source>
        <dbReference type="ARBA" id="ARBA00005174"/>
    </source>
</evidence>
<evidence type="ECO:0000256" key="3">
    <source>
        <dbReference type="ARBA" id="ARBA00022598"/>
    </source>
</evidence>
<dbReference type="PROSITE" id="PS50975">
    <property type="entry name" value="ATP_GRASP"/>
    <property type="match status" value="1"/>
</dbReference>
<reference evidence="13 14" key="1">
    <citation type="journal article" date="2018" name="PLoS Pathog.">
        <title>Evolution of structural diversity of trichothecenes, a family of toxins produced by plant pathogenic and entomopathogenic fungi.</title>
        <authorList>
            <person name="Proctor R.H."/>
            <person name="McCormick S.P."/>
            <person name="Kim H.S."/>
            <person name="Cardoza R.E."/>
            <person name="Stanley A.M."/>
            <person name="Lindo L."/>
            <person name="Kelly A."/>
            <person name="Brown D.W."/>
            <person name="Lee T."/>
            <person name="Vaughan M.M."/>
            <person name="Alexander N.J."/>
            <person name="Busman M."/>
            <person name="Gutierrez S."/>
        </authorList>
    </citation>
    <scope>NUCLEOTIDE SEQUENCE [LARGE SCALE GENOMIC DNA]</scope>
    <source>
        <strain evidence="13 14">NRRL 13405</strain>
    </source>
</reference>
<protein>
    <recommendedName>
        <fullName evidence="2">phosphoribosylamine--glycine ligase</fullName>
        <ecNumber evidence="2">6.3.4.13</ecNumber>
    </recommendedName>
    <alternativeName>
        <fullName evidence="8">Glycinamide ribonucleotide synthetase</fullName>
    </alternativeName>
    <alternativeName>
        <fullName evidence="9">Phosphoribosylglycinamide synthetase</fullName>
    </alternativeName>
</protein>
<dbReference type="SMART" id="SM01210">
    <property type="entry name" value="GARS_C"/>
    <property type="match status" value="1"/>
</dbReference>
<comment type="caution">
    <text evidence="13">The sequence shown here is derived from an EMBL/GenBank/DDBJ whole genome shotgun (WGS) entry which is preliminary data.</text>
</comment>
<dbReference type="InterPro" id="IPR037123">
    <property type="entry name" value="PRibGlycinamide_synth_C_sf"/>
</dbReference>
<evidence type="ECO:0000256" key="6">
    <source>
        <dbReference type="ARBA" id="ARBA00022840"/>
    </source>
</evidence>
<dbReference type="PROSITE" id="PS00184">
    <property type="entry name" value="GARS"/>
    <property type="match status" value="1"/>
</dbReference>